<proteinExistence type="inferred from homology"/>
<name>E3RUZ6_PYRTT</name>
<dbReference type="InterPro" id="IPR000164">
    <property type="entry name" value="Histone_H3/CENP-A"/>
</dbReference>
<dbReference type="GO" id="GO:0003677">
    <property type="term" value="F:DNA binding"/>
    <property type="evidence" value="ECO:0007669"/>
    <property type="project" value="InterPro"/>
</dbReference>
<dbReference type="Gene3D" id="1.10.20.10">
    <property type="entry name" value="Histone, subunit A"/>
    <property type="match status" value="1"/>
</dbReference>
<feature type="domain" description="Core Histone H2A/H2B/H3" evidence="5">
    <location>
        <begin position="19"/>
        <end position="50"/>
    </location>
</feature>
<dbReference type="AlphaFoldDB" id="E3RUZ6"/>
<keyword evidence="7" id="KW-1185">Reference proteome</keyword>
<keyword evidence="4" id="KW-0544">Nucleosome core</keyword>
<accession>E3RUZ6</accession>
<dbReference type="PANTHER" id="PTHR45810:SF1">
    <property type="entry name" value="HISTONE H3-LIKE CENTROMERIC PROTEIN A"/>
    <property type="match status" value="1"/>
</dbReference>
<dbReference type="EMBL" id="GL535199">
    <property type="protein sequence ID" value="EFQ90453.1"/>
    <property type="molecule type" value="Genomic_DNA"/>
</dbReference>
<evidence type="ECO:0000259" key="5">
    <source>
        <dbReference type="Pfam" id="PF00125"/>
    </source>
</evidence>
<evidence type="ECO:0000313" key="6">
    <source>
        <dbReference type="EMBL" id="EFQ90453.1"/>
    </source>
</evidence>
<dbReference type="OrthoDB" id="842664at2759"/>
<dbReference type="GO" id="GO:0000786">
    <property type="term" value="C:nucleosome"/>
    <property type="evidence" value="ECO:0007669"/>
    <property type="project" value="UniProtKB-KW"/>
</dbReference>
<keyword evidence="3" id="KW-0158">Chromosome</keyword>
<dbReference type="GO" id="GO:0030527">
    <property type="term" value="F:structural constituent of chromatin"/>
    <property type="evidence" value="ECO:0007669"/>
    <property type="project" value="InterPro"/>
</dbReference>
<keyword evidence="4" id="KW-0238">DNA-binding</keyword>
<comment type="similarity">
    <text evidence="2">Belongs to the histone H3 family.</text>
</comment>
<evidence type="ECO:0000256" key="2">
    <source>
        <dbReference type="ARBA" id="ARBA00010343"/>
    </source>
</evidence>
<dbReference type="STRING" id="861557.E3RUZ6"/>
<dbReference type="PRINTS" id="PR00622">
    <property type="entry name" value="HISTONEH3"/>
</dbReference>
<evidence type="ECO:0000313" key="7">
    <source>
        <dbReference type="Proteomes" id="UP000001067"/>
    </source>
</evidence>
<dbReference type="HOGENOM" id="CLU_078295_6_2_1"/>
<feature type="non-terminal residue" evidence="6">
    <location>
        <position position="1"/>
    </location>
</feature>
<protein>
    <recommendedName>
        <fullName evidence="5">Core Histone H2A/H2B/H3 domain-containing protein</fullName>
    </recommendedName>
</protein>
<dbReference type="InterPro" id="IPR009072">
    <property type="entry name" value="Histone-fold"/>
</dbReference>
<dbReference type="Proteomes" id="UP000001067">
    <property type="component" value="Unassembled WGS sequence"/>
</dbReference>
<dbReference type="InterPro" id="IPR007125">
    <property type="entry name" value="H2A/H2B/H3"/>
</dbReference>
<dbReference type="eggNOG" id="KOG1745">
    <property type="taxonomic scope" value="Eukaryota"/>
</dbReference>
<organism evidence="7">
    <name type="scientific">Pyrenophora teres f. teres (strain 0-1)</name>
    <name type="common">Barley net blotch fungus</name>
    <name type="synonym">Drechslera teres f. teres</name>
    <dbReference type="NCBI Taxonomy" id="861557"/>
    <lineage>
        <taxon>Eukaryota</taxon>
        <taxon>Fungi</taxon>
        <taxon>Dikarya</taxon>
        <taxon>Ascomycota</taxon>
        <taxon>Pezizomycotina</taxon>
        <taxon>Dothideomycetes</taxon>
        <taxon>Pleosporomycetidae</taxon>
        <taxon>Pleosporales</taxon>
        <taxon>Pleosporineae</taxon>
        <taxon>Pleosporaceae</taxon>
        <taxon>Pyrenophora</taxon>
    </lineage>
</organism>
<comment type="subcellular location">
    <subcellularLocation>
        <location evidence="1">Chromosome</location>
    </subcellularLocation>
</comment>
<evidence type="ECO:0000256" key="1">
    <source>
        <dbReference type="ARBA" id="ARBA00004286"/>
    </source>
</evidence>
<dbReference type="PANTHER" id="PTHR45810">
    <property type="entry name" value="HISTONE H3.2"/>
    <property type="match status" value="1"/>
</dbReference>
<evidence type="ECO:0000256" key="4">
    <source>
        <dbReference type="ARBA" id="ARBA00023269"/>
    </source>
</evidence>
<dbReference type="Pfam" id="PF00125">
    <property type="entry name" value="Histone"/>
    <property type="match status" value="1"/>
</dbReference>
<sequence length="58" mass="6906">SARKTLPKVPSKRYKFKAGTVALREIRRYQKGHELLLLKLPFSRLVRELAVYYKPDYL</sequence>
<dbReference type="GO" id="GO:0046982">
    <property type="term" value="F:protein heterodimerization activity"/>
    <property type="evidence" value="ECO:0007669"/>
    <property type="project" value="InterPro"/>
</dbReference>
<dbReference type="KEGG" id="pte:PTT_12947"/>
<dbReference type="SUPFAM" id="SSF47113">
    <property type="entry name" value="Histone-fold"/>
    <property type="match status" value="1"/>
</dbReference>
<gene>
    <name evidence="6" type="ORF">PTT_12947</name>
</gene>
<reference evidence="6 7" key="1">
    <citation type="journal article" date="2010" name="Genome Biol.">
        <title>A first genome assembly of the barley fungal pathogen Pyrenophora teres f. teres.</title>
        <authorList>
            <person name="Ellwood S.R."/>
            <person name="Liu Z."/>
            <person name="Syme R.A."/>
            <person name="Lai Z."/>
            <person name="Hane J.K."/>
            <person name="Keiper F."/>
            <person name="Moffat C.S."/>
            <person name="Oliver R.P."/>
            <person name="Friesen T.L."/>
        </authorList>
    </citation>
    <scope>NUCLEOTIDE SEQUENCE [LARGE SCALE GENOMIC DNA]</scope>
    <source>
        <strain evidence="6 7">0-1</strain>
    </source>
</reference>
<evidence type="ECO:0000256" key="3">
    <source>
        <dbReference type="ARBA" id="ARBA00022454"/>
    </source>
</evidence>